<feature type="domain" description="PLD phosphodiesterase" evidence="1">
    <location>
        <begin position="336"/>
        <end position="363"/>
    </location>
</feature>
<dbReference type="Proteomes" id="UP000715965">
    <property type="component" value="Unassembled WGS sequence"/>
</dbReference>
<keyword evidence="3" id="KW-1185">Reference proteome</keyword>
<gene>
    <name evidence="2" type="ORF">IM725_09605</name>
</gene>
<dbReference type="PANTHER" id="PTHR21248:SF22">
    <property type="entry name" value="PHOSPHOLIPASE D"/>
    <property type="match status" value="1"/>
</dbReference>
<dbReference type="SUPFAM" id="SSF56024">
    <property type="entry name" value="Phospholipase D/nuclease"/>
    <property type="match status" value="2"/>
</dbReference>
<reference evidence="2 3" key="1">
    <citation type="submission" date="2020-10" db="EMBL/GenBank/DDBJ databases">
        <title>Draft genome of Ramlibacter aquaticus LMG 30558.</title>
        <authorList>
            <person name="Props R."/>
        </authorList>
    </citation>
    <scope>NUCLEOTIDE SEQUENCE [LARGE SCALE GENOMIC DNA]</scope>
    <source>
        <strain evidence="2 3">LMG 30558</strain>
    </source>
</reference>
<dbReference type="SMART" id="SM00155">
    <property type="entry name" value="PLDc"/>
    <property type="match status" value="2"/>
</dbReference>
<dbReference type="RefSeq" id="WP_193780365.1">
    <property type="nucleotide sequence ID" value="NZ_JADDOJ010000032.1"/>
</dbReference>
<organism evidence="2 3">
    <name type="scientific">Ramlibacter aquaticus</name>
    <dbReference type="NCBI Taxonomy" id="2780094"/>
    <lineage>
        <taxon>Bacteria</taxon>
        <taxon>Pseudomonadati</taxon>
        <taxon>Pseudomonadota</taxon>
        <taxon>Betaproteobacteria</taxon>
        <taxon>Burkholderiales</taxon>
        <taxon>Comamonadaceae</taxon>
        <taxon>Ramlibacter</taxon>
    </lineage>
</organism>
<dbReference type="InterPro" id="IPR025202">
    <property type="entry name" value="PLD-like_dom"/>
</dbReference>
<dbReference type="CDD" id="cd09110">
    <property type="entry name" value="PLDc_CLS_1"/>
    <property type="match status" value="1"/>
</dbReference>
<sequence>MKHRKWWILAVVVALFLGLGFANLSVPERKVQTDISHLYGVRDPQFLRSMGLMLGPAIAEGNQATVLLNGDQIFPAMLEAIRGARQSILFETYIYWSGDIGREFAQALAERARAGVPVHVLLDWVGSQKIDDVLLQLMRSAGVQVRYFHPLRWYNLGRLNNRTHRKLMVVDGRVGFTGGVGIAPEWTGHAQDPRHWRDTHVRVEGPVVAQMEAVILDNWAKTTGEVLHGAAYFPPLAPVGSERAQMFASSPQGGSESMLLMVLLAISAAEQSIDISNSYFVPDDVTRRALVAAVRRGVRVRIITPGPVMDAETVRRASRGLWGELLEAGVQIYEYQPTMFHCKAMVVDGLLSSIGSTNFDERSFRLNDEANLNVYDAGFAQQQQAVFEDDLKHSRRITLAQWQARPWREKVKEAVLARLGALL</sequence>
<dbReference type="EMBL" id="JADDOJ010000032">
    <property type="protein sequence ID" value="MBE7940824.1"/>
    <property type="molecule type" value="Genomic_DNA"/>
</dbReference>
<name>A0ABR9SEP0_9BURK</name>
<dbReference type="PANTHER" id="PTHR21248">
    <property type="entry name" value="CARDIOLIPIN SYNTHASE"/>
    <property type="match status" value="1"/>
</dbReference>
<proteinExistence type="predicted"/>
<dbReference type="Gene3D" id="3.30.870.10">
    <property type="entry name" value="Endonuclease Chain A"/>
    <property type="match status" value="2"/>
</dbReference>
<accession>A0ABR9SEP0</accession>
<evidence type="ECO:0000313" key="3">
    <source>
        <dbReference type="Proteomes" id="UP000715965"/>
    </source>
</evidence>
<comment type="caution">
    <text evidence="2">The sequence shown here is derived from an EMBL/GenBank/DDBJ whole genome shotgun (WGS) entry which is preliminary data.</text>
</comment>
<protein>
    <submittedName>
        <fullName evidence="2">Cardiolipin synthase B</fullName>
    </submittedName>
</protein>
<dbReference type="PROSITE" id="PS50035">
    <property type="entry name" value="PLD"/>
    <property type="match status" value="2"/>
</dbReference>
<evidence type="ECO:0000313" key="2">
    <source>
        <dbReference type="EMBL" id="MBE7940824.1"/>
    </source>
</evidence>
<feature type="domain" description="PLD phosphodiesterase" evidence="1">
    <location>
        <begin position="159"/>
        <end position="186"/>
    </location>
</feature>
<dbReference type="CDD" id="cd09159">
    <property type="entry name" value="PLDc_ybhO_like_2"/>
    <property type="match status" value="1"/>
</dbReference>
<dbReference type="InterPro" id="IPR001736">
    <property type="entry name" value="PLipase_D/transphosphatidylase"/>
</dbReference>
<dbReference type="Pfam" id="PF13091">
    <property type="entry name" value="PLDc_2"/>
    <property type="match status" value="2"/>
</dbReference>
<evidence type="ECO:0000259" key="1">
    <source>
        <dbReference type="PROSITE" id="PS50035"/>
    </source>
</evidence>